<dbReference type="GO" id="GO:0071555">
    <property type="term" value="P:cell wall organization"/>
    <property type="evidence" value="ECO:0007669"/>
    <property type="project" value="UniProtKB-KW"/>
</dbReference>
<keyword evidence="6" id="KW-0961">Cell wall biogenesis/degradation</keyword>
<dbReference type="AlphaFoldDB" id="A0A1F6X7Z5"/>
<evidence type="ECO:0000256" key="6">
    <source>
        <dbReference type="ARBA" id="ARBA00023316"/>
    </source>
</evidence>
<proteinExistence type="predicted"/>
<keyword evidence="4 7" id="KW-0472">Membrane</keyword>
<evidence type="ECO:0000256" key="5">
    <source>
        <dbReference type="ARBA" id="ARBA00023239"/>
    </source>
</evidence>
<evidence type="ECO:0000256" key="1">
    <source>
        <dbReference type="ARBA" id="ARBA00022475"/>
    </source>
</evidence>
<evidence type="ECO:0000256" key="4">
    <source>
        <dbReference type="ARBA" id="ARBA00023136"/>
    </source>
</evidence>
<dbReference type="InterPro" id="IPR003770">
    <property type="entry name" value="MLTG-like"/>
</dbReference>
<evidence type="ECO:0000256" key="2">
    <source>
        <dbReference type="ARBA" id="ARBA00022692"/>
    </source>
</evidence>
<gene>
    <name evidence="8" type="ORF">A2911_02175</name>
</gene>
<dbReference type="Proteomes" id="UP000176814">
    <property type="component" value="Unassembled WGS sequence"/>
</dbReference>
<dbReference type="Pfam" id="PF02618">
    <property type="entry name" value="YceG"/>
    <property type="match status" value="2"/>
</dbReference>
<dbReference type="EMBL" id="MFUW01000020">
    <property type="protein sequence ID" value="OGI90191.1"/>
    <property type="molecule type" value="Genomic_DNA"/>
</dbReference>
<evidence type="ECO:0000256" key="7">
    <source>
        <dbReference type="SAM" id="Phobius"/>
    </source>
</evidence>
<keyword evidence="3 7" id="KW-1133">Transmembrane helix</keyword>
<name>A0A1F6X7Z5_9BACT</name>
<evidence type="ECO:0008006" key="10">
    <source>
        <dbReference type="Google" id="ProtNLM"/>
    </source>
</evidence>
<keyword evidence="5" id="KW-0456">Lyase</keyword>
<keyword evidence="2 7" id="KW-0812">Transmembrane</keyword>
<dbReference type="PANTHER" id="PTHR30518">
    <property type="entry name" value="ENDOLYTIC MUREIN TRANSGLYCOSYLASE"/>
    <property type="match status" value="1"/>
</dbReference>
<dbReference type="PANTHER" id="PTHR30518:SF2">
    <property type="entry name" value="ENDOLYTIC MUREIN TRANSGLYCOSYLASE"/>
    <property type="match status" value="1"/>
</dbReference>
<evidence type="ECO:0000313" key="8">
    <source>
        <dbReference type="EMBL" id="OGI90191.1"/>
    </source>
</evidence>
<sequence>MENLFPENSQIYPEGDLSKHNFLKRKTTFFILGAILFIILWYFLFFTAPINFPKGKIVSIEQGVNLRSVSLKLKNERIIHSRIVFEAFAIIYGGERHIVASDYLLERKLPVFEIARRISRGESHLAPVKVVIPEGFNNSDIADNFALKLNNFDKSKFLLEAQDKEGYLFPDTYFFFTTANEVDAIKSLSDNFEKKMAVLRPEILSQNKSEKDIIIMASVIEKEAKGDDRGLISGILWKRFSIGMPLQADAAPETYKTKGLPQSPIGNPGLLSIKAAIHPVSSPYLYYLHDKDGNIYYAKNFEEHKSNKKKYLK</sequence>
<evidence type="ECO:0000256" key="3">
    <source>
        <dbReference type="ARBA" id="ARBA00022989"/>
    </source>
</evidence>
<organism evidence="8 9">
    <name type="scientific">Candidatus Nomurabacteria bacterium RIFCSPLOWO2_01_FULL_40_15</name>
    <dbReference type="NCBI Taxonomy" id="1801772"/>
    <lineage>
        <taxon>Bacteria</taxon>
        <taxon>Candidatus Nomuraibacteriota</taxon>
    </lineage>
</organism>
<accession>A0A1F6X7Z5</accession>
<feature type="transmembrane region" description="Helical" evidence="7">
    <location>
        <begin position="29"/>
        <end position="50"/>
    </location>
</feature>
<keyword evidence="1" id="KW-1003">Cell membrane</keyword>
<dbReference type="Gene3D" id="3.30.1490.480">
    <property type="entry name" value="Endolytic murein transglycosylase"/>
    <property type="match status" value="1"/>
</dbReference>
<evidence type="ECO:0000313" key="9">
    <source>
        <dbReference type="Proteomes" id="UP000176814"/>
    </source>
</evidence>
<protein>
    <recommendedName>
        <fullName evidence="10">Endolytic murein transglycosylase</fullName>
    </recommendedName>
</protein>
<comment type="caution">
    <text evidence="8">The sequence shown here is derived from an EMBL/GenBank/DDBJ whole genome shotgun (WGS) entry which is preliminary data.</text>
</comment>
<reference evidence="8 9" key="1">
    <citation type="journal article" date="2016" name="Nat. Commun.">
        <title>Thousands of microbial genomes shed light on interconnected biogeochemical processes in an aquifer system.</title>
        <authorList>
            <person name="Anantharaman K."/>
            <person name="Brown C.T."/>
            <person name="Hug L.A."/>
            <person name="Sharon I."/>
            <person name="Castelle C.J."/>
            <person name="Probst A.J."/>
            <person name="Thomas B.C."/>
            <person name="Singh A."/>
            <person name="Wilkins M.J."/>
            <person name="Karaoz U."/>
            <person name="Brodie E.L."/>
            <person name="Williams K.H."/>
            <person name="Hubbard S.S."/>
            <person name="Banfield J.F."/>
        </authorList>
    </citation>
    <scope>NUCLEOTIDE SEQUENCE [LARGE SCALE GENOMIC DNA]</scope>
</reference>
<dbReference type="GO" id="GO:0016829">
    <property type="term" value="F:lyase activity"/>
    <property type="evidence" value="ECO:0007669"/>
    <property type="project" value="UniProtKB-KW"/>
</dbReference>